<dbReference type="AlphaFoldDB" id="A0A645B5D9"/>
<protein>
    <submittedName>
        <fullName evidence="6">Vitamin B12 import ATP-binding protein BtuD</fullName>
    </submittedName>
</protein>
<dbReference type="GO" id="GO:0016887">
    <property type="term" value="F:ATP hydrolysis activity"/>
    <property type="evidence" value="ECO:0007669"/>
    <property type="project" value="InterPro"/>
</dbReference>
<dbReference type="InterPro" id="IPR017871">
    <property type="entry name" value="ABC_transporter-like_CS"/>
</dbReference>
<accession>A0A645B5D9</accession>
<evidence type="ECO:0000256" key="4">
    <source>
        <dbReference type="ARBA" id="ARBA00022840"/>
    </source>
</evidence>
<name>A0A645B5D9_9ZZZZ</name>
<dbReference type="Pfam" id="PF00005">
    <property type="entry name" value="ABC_tran"/>
    <property type="match status" value="1"/>
</dbReference>
<reference evidence="6" key="1">
    <citation type="submission" date="2019-08" db="EMBL/GenBank/DDBJ databases">
        <authorList>
            <person name="Kucharzyk K."/>
            <person name="Murdoch R.W."/>
            <person name="Higgins S."/>
            <person name="Loffler F."/>
        </authorList>
    </citation>
    <scope>NUCLEOTIDE SEQUENCE</scope>
</reference>
<dbReference type="InterPro" id="IPR027417">
    <property type="entry name" value="P-loop_NTPase"/>
</dbReference>
<comment type="caution">
    <text evidence="6">The sequence shown here is derived from an EMBL/GenBank/DDBJ whole genome shotgun (WGS) entry which is preliminary data.</text>
</comment>
<gene>
    <name evidence="6" type="primary">btuD_222</name>
    <name evidence="6" type="ORF">SDC9_103761</name>
</gene>
<dbReference type="PROSITE" id="PS50893">
    <property type="entry name" value="ABC_TRANSPORTER_2"/>
    <property type="match status" value="1"/>
</dbReference>
<evidence type="ECO:0000256" key="1">
    <source>
        <dbReference type="ARBA" id="ARBA00005417"/>
    </source>
</evidence>
<comment type="similarity">
    <text evidence="1">Belongs to the ABC transporter superfamily.</text>
</comment>
<proteinExistence type="inferred from homology"/>
<dbReference type="InterPro" id="IPR003439">
    <property type="entry name" value="ABC_transporter-like_ATP-bd"/>
</dbReference>
<dbReference type="PANTHER" id="PTHR43335:SF4">
    <property type="entry name" value="ABC TRANSPORTER, ATP-BINDING PROTEIN"/>
    <property type="match status" value="1"/>
</dbReference>
<keyword evidence="4 6" id="KW-0067">ATP-binding</keyword>
<dbReference type="PROSITE" id="PS00211">
    <property type="entry name" value="ABC_TRANSPORTER_1"/>
    <property type="match status" value="1"/>
</dbReference>
<dbReference type="Gene3D" id="3.40.50.300">
    <property type="entry name" value="P-loop containing nucleotide triphosphate hydrolases"/>
    <property type="match status" value="1"/>
</dbReference>
<dbReference type="PANTHER" id="PTHR43335">
    <property type="entry name" value="ABC TRANSPORTER, ATP-BINDING PROTEIN"/>
    <property type="match status" value="1"/>
</dbReference>
<evidence type="ECO:0000259" key="5">
    <source>
        <dbReference type="PROSITE" id="PS50893"/>
    </source>
</evidence>
<feature type="domain" description="ABC transporter" evidence="5">
    <location>
        <begin position="5"/>
        <end position="233"/>
    </location>
</feature>
<organism evidence="6">
    <name type="scientific">bioreactor metagenome</name>
    <dbReference type="NCBI Taxonomy" id="1076179"/>
    <lineage>
        <taxon>unclassified sequences</taxon>
        <taxon>metagenomes</taxon>
        <taxon>ecological metagenomes</taxon>
    </lineage>
</organism>
<dbReference type="SUPFAM" id="SSF52540">
    <property type="entry name" value="P-loop containing nucleoside triphosphate hydrolases"/>
    <property type="match status" value="1"/>
</dbReference>
<dbReference type="InterPro" id="IPR003593">
    <property type="entry name" value="AAA+_ATPase"/>
</dbReference>
<dbReference type="GO" id="GO:0005524">
    <property type="term" value="F:ATP binding"/>
    <property type="evidence" value="ECO:0007669"/>
    <property type="project" value="UniProtKB-KW"/>
</dbReference>
<dbReference type="EMBL" id="VSSQ01016012">
    <property type="protein sequence ID" value="MPM56944.1"/>
    <property type="molecule type" value="Genomic_DNA"/>
</dbReference>
<keyword evidence="2" id="KW-0813">Transport</keyword>
<keyword evidence="3" id="KW-0547">Nucleotide-binding</keyword>
<dbReference type="SMART" id="SM00382">
    <property type="entry name" value="AAA"/>
    <property type="match status" value="1"/>
</dbReference>
<sequence>MGTVLEVKDIHKSLGGRKIIKGVTFEVKEGEIFGFLGANGAGKTTTIRMLVGLIKPDSGSITIMGHDIQKDLVKALRQVGAIVENPDLYKDLTGRENLKVFARMYGKVSKEKIEEVIDTIGLKERIDDKVKKYSLGMKQRLGLGQALLCSPKLLILDEPTNGLDPVGIYEFRNIVRKLARENNTAVFISSHILAEIEQICDRVAFVQSGTISAVEELSNLTKEDTSDRISIVTHERDKCKKELAKLSFVHEIEERDRDILLTVDKDSLTNIMEKILEKKIYIEGIQKTHDNLEERFMKMVEGGKEDVGLGRK</sequence>
<evidence type="ECO:0000313" key="6">
    <source>
        <dbReference type="EMBL" id="MPM56944.1"/>
    </source>
</evidence>
<evidence type="ECO:0000256" key="3">
    <source>
        <dbReference type="ARBA" id="ARBA00022741"/>
    </source>
</evidence>
<evidence type="ECO:0000256" key="2">
    <source>
        <dbReference type="ARBA" id="ARBA00022448"/>
    </source>
</evidence>